<feature type="compositionally biased region" description="Basic and acidic residues" evidence="1">
    <location>
        <begin position="318"/>
        <end position="332"/>
    </location>
</feature>
<dbReference type="Gene3D" id="2.40.320.10">
    <property type="entry name" value="Hypothetical Protein Pfu-838710-001"/>
    <property type="match status" value="1"/>
</dbReference>
<organism evidence="3 4">
    <name type="scientific">Prototheca wickerhamii</name>
    <dbReference type="NCBI Taxonomy" id="3111"/>
    <lineage>
        <taxon>Eukaryota</taxon>
        <taxon>Viridiplantae</taxon>
        <taxon>Chlorophyta</taxon>
        <taxon>core chlorophytes</taxon>
        <taxon>Trebouxiophyceae</taxon>
        <taxon>Chlorellales</taxon>
        <taxon>Chlorellaceae</taxon>
        <taxon>Prototheca</taxon>
    </lineage>
</organism>
<accession>A0AAD9MJD1</accession>
<dbReference type="GO" id="GO:0016462">
    <property type="term" value="F:pyrophosphatase activity"/>
    <property type="evidence" value="ECO:0007669"/>
    <property type="project" value="UniProtKB-ARBA"/>
</dbReference>
<name>A0AAD9MJD1_PROWI</name>
<sequence>MDASPPFLAEENSATWDSQSRDPRGRDVQLDALGVINALERTCSLESSLRQAIRSTHPISTSLDWDFETADRERLALLAIMCAGSQAGGLEYLEDKLREFRFLGAGDEEHKAVTLAQLDGVRRELEEVVRQQAPYVVLAKELVREVYGFACIAEEEDEEDGDQLGLEEPPSVVTSWTRPTVERVQSTVTNPDSIEAILLSPVPPKYMPRTSPAASWEAPGQAKIESAFARHSQSLDGWRPAASKALLHDPIMPVLSMHSNDDTELEQDIQARLDERARQMVAARLAREAEMRISHAASPGTGPAACGASSPPTSPSQDLRRAVDRPQWRLDTEDPAVQQQSSPTPGITSDSASLHGFDMPLASPQGDAVRAADAQPWRSPKPREAGPAGVLRIGDMRARAASSAGSNLGMLQPDLTRIELKAEDREEVEIKLRIKDAEAHAKLAAALKSSFRTRHEQENYFFDGSKAELSKTRTILRVRFYNFDKKALLTIKGKQVLVDGVGRSPETEVELQPTEARKYLDDPSKLLEAGLPLMDALQKQHNLQGLRSLGGFRNVRQEFDWEGLVLELDQTRFEHGTVYELEAETAEPEKFKPKLEALLREHGIEFSNSASSKFANFINKSLL</sequence>
<dbReference type="PANTHER" id="PTHR34948">
    <property type="entry name" value="OS08G0299200 PROTEIN"/>
    <property type="match status" value="1"/>
</dbReference>
<reference evidence="3" key="1">
    <citation type="submission" date="2021-01" db="EMBL/GenBank/DDBJ databases">
        <authorList>
            <person name="Eckstrom K.M.E."/>
        </authorList>
    </citation>
    <scope>NUCLEOTIDE SEQUENCE</scope>
    <source>
        <strain evidence="3">UVCC 0001</strain>
    </source>
</reference>
<keyword evidence="4" id="KW-1185">Reference proteome</keyword>
<dbReference type="SUPFAM" id="SSF55154">
    <property type="entry name" value="CYTH-like phosphatases"/>
    <property type="match status" value="1"/>
</dbReference>
<dbReference type="Proteomes" id="UP001255856">
    <property type="component" value="Unassembled WGS sequence"/>
</dbReference>
<evidence type="ECO:0000259" key="2">
    <source>
        <dbReference type="PROSITE" id="PS51707"/>
    </source>
</evidence>
<dbReference type="InterPro" id="IPR023577">
    <property type="entry name" value="CYTH_domain"/>
</dbReference>
<dbReference type="InterPro" id="IPR033469">
    <property type="entry name" value="CYTH-like_dom_sf"/>
</dbReference>
<dbReference type="PROSITE" id="PS51707">
    <property type="entry name" value="CYTH"/>
    <property type="match status" value="1"/>
</dbReference>
<protein>
    <recommendedName>
        <fullName evidence="2">CYTH domain-containing protein</fullName>
    </recommendedName>
</protein>
<feature type="region of interest" description="Disordered" evidence="1">
    <location>
        <begin position="295"/>
        <end position="388"/>
    </location>
</feature>
<dbReference type="Pfam" id="PF01928">
    <property type="entry name" value="CYTH"/>
    <property type="match status" value="1"/>
</dbReference>
<dbReference type="PANTHER" id="PTHR34948:SF2">
    <property type="entry name" value="TRIPHOSPHATE TUNNEL METALLOENZYME 3"/>
    <property type="match status" value="1"/>
</dbReference>
<dbReference type="EMBL" id="JASFZW010000010">
    <property type="protein sequence ID" value="KAK2076365.1"/>
    <property type="molecule type" value="Genomic_DNA"/>
</dbReference>
<gene>
    <name evidence="3" type="ORF">QBZ16_000890</name>
</gene>
<feature type="region of interest" description="Disordered" evidence="1">
    <location>
        <begin position="1"/>
        <end position="23"/>
    </location>
</feature>
<evidence type="ECO:0000313" key="4">
    <source>
        <dbReference type="Proteomes" id="UP001255856"/>
    </source>
</evidence>
<dbReference type="AlphaFoldDB" id="A0AAD9MJD1"/>
<comment type="caution">
    <text evidence="3">The sequence shown here is derived from an EMBL/GenBank/DDBJ whole genome shotgun (WGS) entry which is preliminary data.</text>
</comment>
<feature type="domain" description="CYTH" evidence="2">
    <location>
        <begin position="425"/>
        <end position="620"/>
    </location>
</feature>
<evidence type="ECO:0000256" key="1">
    <source>
        <dbReference type="SAM" id="MobiDB-lite"/>
    </source>
</evidence>
<proteinExistence type="predicted"/>
<dbReference type="SMART" id="SM01118">
    <property type="entry name" value="CYTH"/>
    <property type="match status" value="1"/>
</dbReference>
<feature type="compositionally biased region" description="Polar residues" evidence="1">
    <location>
        <begin position="337"/>
        <end position="352"/>
    </location>
</feature>
<evidence type="ECO:0000313" key="3">
    <source>
        <dbReference type="EMBL" id="KAK2076365.1"/>
    </source>
</evidence>